<dbReference type="CTD" id="20241696"/>
<dbReference type="Pfam" id="PF12872">
    <property type="entry name" value="OST-HTH"/>
    <property type="match status" value="1"/>
</dbReference>
<protein>
    <recommendedName>
        <fullName evidence="2">HTH OST-type domain-containing protein</fullName>
    </recommendedName>
</protein>
<accession>V4BBZ1</accession>
<name>V4BBZ1_LOTGI</name>
<dbReference type="STRING" id="225164.V4BBZ1"/>
<dbReference type="KEGG" id="lgi:LOTGIDRAFT_171244"/>
<dbReference type="Gene3D" id="3.30.420.610">
    <property type="entry name" value="LOTUS domain-like"/>
    <property type="match status" value="1"/>
</dbReference>
<proteinExistence type="predicted"/>
<dbReference type="AlphaFoldDB" id="V4BBZ1"/>
<dbReference type="SUPFAM" id="SSF54928">
    <property type="entry name" value="RNA-binding domain, RBD"/>
    <property type="match status" value="1"/>
</dbReference>
<reference evidence="3 4" key="1">
    <citation type="journal article" date="2013" name="Nature">
        <title>Insights into bilaterian evolution from three spiralian genomes.</title>
        <authorList>
            <person name="Simakov O."/>
            <person name="Marletaz F."/>
            <person name="Cho S.J."/>
            <person name="Edsinger-Gonzales E."/>
            <person name="Havlak P."/>
            <person name="Hellsten U."/>
            <person name="Kuo D.H."/>
            <person name="Larsson T."/>
            <person name="Lv J."/>
            <person name="Arendt D."/>
            <person name="Savage R."/>
            <person name="Osoegawa K."/>
            <person name="de Jong P."/>
            <person name="Grimwood J."/>
            <person name="Chapman J.A."/>
            <person name="Shapiro H."/>
            <person name="Aerts A."/>
            <person name="Otillar R.P."/>
            <person name="Terry A.Y."/>
            <person name="Boore J.L."/>
            <person name="Grigoriev I.V."/>
            <person name="Lindberg D.R."/>
            <person name="Seaver E.C."/>
            <person name="Weisblat D.A."/>
            <person name="Putnam N.H."/>
            <person name="Rokhsar D.S."/>
        </authorList>
    </citation>
    <scope>NUCLEOTIDE SEQUENCE [LARGE SCALE GENOMIC DNA]</scope>
</reference>
<evidence type="ECO:0000259" key="2">
    <source>
        <dbReference type="PROSITE" id="PS51644"/>
    </source>
</evidence>
<dbReference type="PROSITE" id="PS51644">
    <property type="entry name" value="HTH_OST"/>
    <property type="match status" value="1"/>
</dbReference>
<evidence type="ECO:0000256" key="1">
    <source>
        <dbReference type="SAM" id="MobiDB-lite"/>
    </source>
</evidence>
<dbReference type="InterPro" id="IPR041966">
    <property type="entry name" value="LOTUS-like"/>
</dbReference>
<dbReference type="OrthoDB" id="10034606at2759"/>
<feature type="domain" description="HTH OST-type" evidence="2">
    <location>
        <begin position="5"/>
        <end position="79"/>
    </location>
</feature>
<keyword evidence="4" id="KW-1185">Reference proteome</keyword>
<dbReference type="GO" id="GO:0003676">
    <property type="term" value="F:nucleic acid binding"/>
    <property type="evidence" value="ECO:0007669"/>
    <property type="project" value="InterPro"/>
</dbReference>
<dbReference type="InterPro" id="IPR035979">
    <property type="entry name" value="RBD_domain_sf"/>
</dbReference>
<organism evidence="3 4">
    <name type="scientific">Lottia gigantea</name>
    <name type="common">Giant owl limpet</name>
    <dbReference type="NCBI Taxonomy" id="225164"/>
    <lineage>
        <taxon>Eukaryota</taxon>
        <taxon>Metazoa</taxon>
        <taxon>Spiralia</taxon>
        <taxon>Lophotrochozoa</taxon>
        <taxon>Mollusca</taxon>
        <taxon>Gastropoda</taxon>
        <taxon>Patellogastropoda</taxon>
        <taxon>Lottioidea</taxon>
        <taxon>Lottiidae</taxon>
        <taxon>Lottia</taxon>
    </lineage>
</organism>
<sequence length="262" mass="29981">MASEIPSPLKKSIRAVLLSKLGGVLVSQFAKDYKALVQEQLPFKRLGFDNMEDFFTAMPDVVRLEYCKKDMAYRVFGIGDPETYMSSWIKKSQDPQAVSPRSRRKANRSRSEKKQANTSGSVHYDDDDDGPQIDDNNRYSVMYPRKKTPNFTVEDVQLKFQDTGDIATVHIIERWIFVRYWKREEAIRAYDMFHEELGVKYPTSNKVKKNSMNKSNNTSNSAQNGDISSSFGASFGTSFGTSFGGSFARRCGINILWWCYSR</sequence>
<evidence type="ECO:0000313" key="3">
    <source>
        <dbReference type="EMBL" id="ESP03597.1"/>
    </source>
</evidence>
<dbReference type="EMBL" id="KB199952">
    <property type="protein sequence ID" value="ESP03597.1"/>
    <property type="molecule type" value="Genomic_DNA"/>
</dbReference>
<dbReference type="InterPro" id="IPR025605">
    <property type="entry name" value="OST-HTH/LOTUS_dom"/>
</dbReference>
<gene>
    <name evidence="3" type="ORF">LOTGIDRAFT_171244</name>
</gene>
<dbReference type="HOGENOM" id="CLU_1062782_0_0_1"/>
<evidence type="ECO:0000313" key="4">
    <source>
        <dbReference type="Proteomes" id="UP000030746"/>
    </source>
</evidence>
<dbReference type="Proteomes" id="UP000030746">
    <property type="component" value="Unassembled WGS sequence"/>
</dbReference>
<feature type="region of interest" description="Disordered" evidence="1">
    <location>
        <begin position="89"/>
        <end position="138"/>
    </location>
</feature>
<dbReference type="RefSeq" id="XP_009045685.1">
    <property type="nucleotide sequence ID" value="XM_009047437.1"/>
</dbReference>
<dbReference type="GeneID" id="20241696"/>